<evidence type="ECO:0000313" key="7">
    <source>
        <dbReference type="EMBL" id="MFC6281954.1"/>
    </source>
</evidence>
<dbReference type="Pfam" id="PF03060">
    <property type="entry name" value="NMO"/>
    <property type="match status" value="1"/>
</dbReference>
<keyword evidence="8" id="KW-1185">Reference proteome</keyword>
<dbReference type="GO" id="GO:0016491">
    <property type="term" value="F:oxidoreductase activity"/>
    <property type="evidence" value="ECO:0007669"/>
    <property type="project" value="UniProtKB-KW"/>
</dbReference>
<feature type="chain" id="PRO_5046400057" evidence="6">
    <location>
        <begin position="29"/>
        <end position="327"/>
    </location>
</feature>
<dbReference type="PANTHER" id="PTHR42747:SF4">
    <property type="entry name" value="BLR1330 PROTEIN"/>
    <property type="match status" value="1"/>
</dbReference>
<proteinExistence type="inferred from homology"/>
<keyword evidence="2" id="KW-0285">Flavoprotein</keyword>
<keyword evidence="4 7" id="KW-0560">Oxidoreductase</keyword>
<evidence type="ECO:0000256" key="3">
    <source>
        <dbReference type="ARBA" id="ARBA00022643"/>
    </source>
</evidence>
<sequence length="327" mass="34239">MTKSSFQLRLPVFAAPMFLISGPDLVLAACKAGIIGAFPTPNARPIDTLDAWMKQITEGLARARDEQPAATIGPWCANLVTHSSNTRLQQDLELIAKYKPPIVVTALGSPKPAIEVVHAYGGLVFADVISITLAKKAVAAGADGLACVSAGAGGHTGSLSPFAFVSAVREFFDGHVIVGGGISDGWGVAGAIASGADYVYMGTRFIPVAESLAQAEYKQMLVDSTVDDLIVSAGVTGTAASWLKPSLRSNGLDPDNMPAAPGRNYDSSQTFAGKKWMDVWAAGQGVGAIKSVEPLAKVVDRLAHEYAQATQRITQLSYSISPLRRTP</sequence>
<dbReference type="InterPro" id="IPR013785">
    <property type="entry name" value="Aldolase_TIM"/>
</dbReference>
<dbReference type="Gene3D" id="3.20.20.70">
    <property type="entry name" value="Aldolase class I"/>
    <property type="match status" value="1"/>
</dbReference>
<evidence type="ECO:0000256" key="5">
    <source>
        <dbReference type="ARBA" id="ARBA00023033"/>
    </source>
</evidence>
<comment type="similarity">
    <text evidence="1">Belongs to the nitronate monooxygenase family. NMO class I subfamily.</text>
</comment>
<dbReference type="Proteomes" id="UP001596270">
    <property type="component" value="Unassembled WGS sequence"/>
</dbReference>
<accession>A0ABW1TYC0</accession>
<feature type="signal peptide" evidence="6">
    <location>
        <begin position="1"/>
        <end position="28"/>
    </location>
</feature>
<evidence type="ECO:0000313" key="8">
    <source>
        <dbReference type="Proteomes" id="UP001596270"/>
    </source>
</evidence>
<dbReference type="PANTHER" id="PTHR42747">
    <property type="entry name" value="NITRONATE MONOOXYGENASE-RELATED"/>
    <property type="match status" value="1"/>
</dbReference>
<keyword evidence="3" id="KW-0288">FMN</keyword>
<gene>
    <name evidence="7" type="ORF">ACFQND_11980</name>
</gene>
<comment type="caution">
    <text evidence="7">The sequence shown here is derived from an EMBL/GenBank/DDBJ whole genome shotgun (WGS) entry which is preliminary data.</text>
</comment>
<organism evidence="7 8">
    <name type="scientific">Polaromonas aquatica</name>
    <dbReference type="NCBI Taxonomy" id="332657"/>
    <lineage>
        <taxon>Bacteria</taxon>
        <taxon>Pseudomonadati</taxon>
        <taxon>Pseudomonadota</taxon>
        <taxon>Betaproteobacteria</taxon>
        <taxon>Burkholderiales</taxon>
        <taxon>Comamonadaceae</taxon>
        <taxon>Polaromonas</taxon>
    </lineage>
</organism>
<keyword evidence="5" id="KW-0503">Monooxygenase</keyword>
<dbReference type="CDD" id="cd04730">
    <property type="entry name" value="NPD_like"/>
    <property type="match status" value="1"/>
</dbReference>
<protein>
    <submittedName>
        <fullName evidence="7">NAD(P)H-dependent flavin oxidoreductase</fullName>
        <ecNumber evidence="7">1.13.12.-</ecNumber>
    </submittedName>
</protein>
<evidence type="ECO:0000256" key="1">
    <source>
        <dbReference type="ARBA" id="ARBA00009881"/>
    </source>
</evidence>
<dbReference type="EMBL" id="JBHSRS010000018">
    <property type="protein sequence ID" value="MFC6281954.1"/>
    <property type="molecule type" value="Genomic_DNA"/>
</dbReference>
<dbReference type="RefSeq" id="WP_371438449.1">
    <property type="nucleotide sequence ID" value="NZ_JBHSRS010000018.1"/>
</dbReference>
<evidence type="ECO:0000256" key="2">
    <source>
        <dbReference type="ARBA" id="ARBA00022630"/>
    </source>
</evidence>
<name>A0ABW1TYC0_9BURK</name>
<dbReference type="InterPro" id="IPR004136">
    <property type="entry name" value="NMO"/>
</dbReference>
<evidence type="ECO:0000256" key="6">
    <source>
        <dbReference type="SAM" id="SignalP"/>
    </source>
</evidence>
<keyword evidence="6" id="KW-0732">Signal</keyword>
<reference evidence="8" key="1">
    <citation type="journal article" date="2019" name="Int. J. Syst. Evol. Microbiol.">
        <title>The Global Catalogue of Microorganisms (GCM) 10K type strain sequencing project: providing services to taxonomists for standard genome sequencing and annotation.</title>
        <authorList>
            <consortium name="The Broad Institute Genomics Platform"/>
            <consortium name="The Broad Institute Genome Sequencing Center for Infectious Disease"/>
            <person name="Wu L."/>
            <person name="Ma J."/>
        </authorList>
    </citation>
    <scope>NUCLEOTIDE SEQUENCE [LARGE SCALE GENOMIC DNA]</scope>
    <source>
        <strain evidence="8">CCUG 39402</strain>
    </source>
</reference>
<evidence type="ECO:0000256" key="4">
    <source>
        <dbReference type="ARBA" id="ARBA00023002"/>
    </source>
</evidence>
<dbReference type="SUPFAM" id="SSF51412">
    <property type="entry name" value="Inosine monophosphate dehydrogenase (IMPDH)"/>
    <property type="match status" value="1"/>
</dbReference>
<dbReference type="EC" id="1.13.12.-" evidence="7"/>